<reference evidence="10" key="1">
    <citation type="submission" date="2023-10" db="EMBL/GenBank/DDBJ databases">
        <authorList>
            <person name="Domelevo Entfellner J.-B."/>
        </authorList>
    </citation>
    <scope>NUCLEOTIDE SEQUENCE</scope>
</reference>
<dbReference type="InterPro" id="IPR020966">
    <property type="entry name" value="ALMT"/>
</dbReference>
<name>A0AA86VK41_9FABA</name>
<evidence type="ECO:0000256" key="4">
    <source>
        <dbReference type="ARBA" id="ARBA00022692"/>
    </source>
</evidence>
<feature type="transmembrane region" description="Helical" evidence="9">
    <location>
        <begin position="214"/>
        <end position="233"/>
    </location>
</feature>
<evidence type="ECO:0000256" key="9">
    <source>
        <dbReference type="SAM" id="Phobius"/>
    </source>
</evidence>
<keyword evidence="5 9" id="KW-1133">Transmembrane helix</keyword>
<feature type="transmembrane region" description="Helical" evidence="9">
    <location>
        <begin position="267"/>
        <end position="284"/>
    </location>
</feature>
<dbReference type="PANTHER" id="PTHR31086">
    <property type="entry name" value="ALUMINUM-ACTIVATED MALATE TRANSPORTER 10"/>
    <property type="match status" value="1"/>
</dbReference>
<comment type="similarity">
    <text evidence="2">Belongs to the aromatic acid exporter (TC 2.A.85) family.</text>
</comment>
<dbReference type="GO" id="GO:0016020">
    <property type="term" value="C:membrane"/>
    <property type="evidence" value="ECO:0007669"/>
    <property type="project" value="UniProtKB-SubCell"/>
</dbReference>
<evidence type="ECO:0000256" key="5">
    <source>
        <dbReference type="ARBA" id="ARBA00022989"/>
    </source>
</evidence>
<evidence type="ECO:0000256" key="3">
    <source>
        <dbReference type="ARBA" id="ARBA00022448"/>
    </source>
</evidence>
<evidence type="ECO:0000256" key="6">
    <source>
        <dbReference type="ARBA" id="ARBA00023065"/>
    </source>
</evidence>
<keyword evidence="8" id="KW-0407">Ion channel</keyword>
<evidence type="ECO:0000256" key="2">
    <source>
        <dbReference type="ARBA" id="ARBA00007079"/>
    </source>
</evidence>
<evidence type="ECO:0000256" key="7">
    <source>
        <dbReference type="ARBA" id="ARBA00023136"/>
    </source>
</evidence>
<organism evidence="10 11">
    <name type="scientific">Sphenostylis stenocarpa</name>
    <dbReference type="NCBI Taxonomy" id="92480"/>
    <lineage>
        <taxon>Eukaryota</taxon>
        <taxon>Viridiplantae</taxon>
        <taxon>Streptophyta</taxon>
        <taxon>Embryophyta</taxon>
        <taxon>Tracheophyta</taxon>
        <taxon>Spermatophyta</taxon>
        <taxon>Magnoliopsida</taxon>
        <taxon>eudicotyledons</taxon>
        <taxon>Gunneridae</taxon>
        <taxon>Pentapetalae</taxon>
        <taxon>rosids</taxon>
        <taxon>fabids</taxon>
        <taxon>Fabales</taxon>
        <taxon>Fabaceae</taxon>
        <taxon>Papilionoideae</taxon>
        <taxon>50 kb inversion clade</taxon>
        <taxon>NPAAA clade</taxon>
        <taxon>indigoferoid/millettioid clade</taxon>
        <taxon>Phaseoleae</taxon>
        <taxon>Sphenostylis</taxon>
    </lineage>
</organism>
<dbReference type="Proteomes" id="UP001189624">
    <property type="component" value="Chromosome 4"/>
</dbReference>
<dbReference type="GO" id="GO:0015743">
    <property type="term" value="P:malate transport"/>
    <property type="evidence" value="ECO:0007669"/>
    <property type="project" value="InterPro"/>
</dbReference>
<keyword evidence="3" id="KW-0813">Transport</keyword>
<accession>A0AA86VK41</accession>
<keyword evidence="7 9" id="KW-0472">Membrane</keyword>
<feature type="transmembrane region" description="Helical" evidence="9">
    <location>
        <begin position="157"/>
        <end position="176"/>
    </location>
</feature>
<dbReference type="AlphaFoldDB" id="A0AA86VK41"/>
<sequence>MDEGIPSGPCFDVNFYGGCVCVDERCLFITTNKHYITTRALPHRHVSKTLFHASAAESQLQNRFFSSDMMRSAARVPKLGSFRHSFAEKKERLLSMKGGGYSQIGIALPESDEEDHWPRRRCCSYRAVSDGIVGAWKSAKRVAARAWEMGMSDPRKIIFSAKMGLALILLSLLIFLKKPFEDVSRYSVWAILTVVVVFEFSIGATLSKGLNRGLGTLLAGGLALGMGILSQLAGKWEELIITVSIFTVGFCATYAKQYPTMKAYEYGFRVFLITYCYIIVSGYRTGEFVQTAINRFLLIALGAAVALGINVCIYPIWAGEDLHNLVAKNFVGVAASLEGVVNNYLNCVEYERVPSKILTYQAAEDVVYKGYRSAVESTSTEDSLMGFAVWEPPHGRYKMLRYPWQNYVKVSGALRHCAFMVMAMHGCILSEIQAPPEKRQVFKRELQKVGCEGAKILRELGNKVKKMEKLGDEDILYEVHEAAEELQQKIDKKSFLLVNSESWEIGNRPRGEGDPQDLLNVDEERHFLEYKSLSEAVLDLRAVKVPKGWGEQATPDNTPAVPVGVGDENMFRKQISWPAHISFKEDAVSKEEESKTYESASSLSLATFTSLLIEFVARLQNLVDSFEELGEKAKFKDPLEQAPPSSAGFWNRFCNGLTLKD</sequence>
<keyword evidence="6" id="KW-0406">Ion transport</keyword>
<feature type="transmembrane region" description="Helical" evidence="9">
    <location>
        <begin position="188"/>
        <end position="207"/>
    </location>
</feature>
<feature type="transmembrane region" description="Helical" evidence="9">
    <location>
        <begin position="239"/>
        <end position="255"/>
    </location>
</feature>
<evidence type="ECO:0000256" key="8">
    <source>
        <dbReference type="ARBA" id="ARBA00023303"/>
    </source>
</evidence>
<comment type="subcellular location">
    <subcellularLocation>
        <location evidence="1">Membrane</location>
        <topology evidence="1">Multi-pass membrane protein</topology>
    </subcellularLocation>
</comment>
<protein>
    <recommendedName>
        <fullName evidence="12">Aluminum-activated malate transporter 9</fullName>
    </recommendedName>
</protein>
<proteinExistence type="inferred from homology"/>
<dbReference type="Gramene" id="rna-AYBTSS11_LOCUS15003">
    <property type="protein sequence ID" value="CAJ1951877.1"/>
    <property type="gene ID" value="gene-AYBTSS11_LOCUS15003"/>
</dbReference>
<evidence type="ECO:0000313" key="11">
    <source>
        <dbReference type="Proteomes" id="UP001189624"/>
    </source>
</evidence>
<evidence type="ECO:0000313" key="10">
    <source>
        <dbReference type="EMBL" id="CAJ1951877.1"/>
    </source>
</evidence>
<keyword evidence="11" id="KW-1185">Reference proteome</keyword>
<dbReference type="GO" id="GO:0034220">
    <property type="term" value="P:monoatomic ion transmembrane transport"/>
    <property type="evidence" value="ECO:0007669"/>
    <property type="project" value="UniProtKB-KW"/>
</dbReference>
<dbReference type="EMBL" id="OY731401">
    <property type="protein sequence ID" value="CAJ1951877.1"/>
    <property type="molecule type" value="Genomic_DNA"/>
</dbReference>
<feature type="transmembrane region" description="Helical" evidence="9">
    <location>
        <begin position="296"/>
        <end position="317"/>
    </location>
</feature>
<dbReference type="Pfam" id="PF11744">
    <property type="entry name" value="ALMT"/>
    <property type="match status" value="1"/>
</dbReference>
<keyword evidence="4 9" id="KW-0812">Transmembrane</keyword>
<evidence type="ECO:0000256" key="1">
    <source>
        <dbReference type="ARBA" id="ARBA00004141"/>
    </source>
</evidence>
<gene>
    <name evidence="10" type="ORF">AYBTSS11_LOCUS15003</name>
</gene>
<evidence type="ECO:0008006" key="12">
    <source>
        <dbReference type="Google" id="ProtNLM"/>
    </source>
</evidence>